<dbReference type="InterPro" id="IPR006703">
    <property type="entry name" value="G_AIG1"/>
</dbReference>
<organism evidence="5 6">
    <name type="scientific">Phytophthora nicotianae P1569</name>
    <dbReference type="NCBI Taxonomy" id="1317065"/>
    <lineage>
        <taxon>Eukaryota</taxon>
        <taxon>Sar</taxon>
        <taxon>Stramenopiles</taxon>
        <taxon>Oomycota</taxon>
        <taxon>Peronosporomycetes</taxon>
        <taxon>Peronosporales</taxon>
        <taxon>Peronosporaceae</taxon>
        <taxon>Phytophthora</taxon>
    </lineage>
</organism>
<evidence type="ECO:0000313" key="6">
    <source>
        <dbReference type="Proteomes" id="UP000018721"/>
    </source>
</evidence>
<sequence>MVCVGVGSSLCLELFISKSPSKSKYPPVYPYTRHMVVHLHLVGKTGVGKSTTGNLLVNPKSNPSKGAFTVSHGAESETSKIKSVAAGSFNAVVYDTPGLADTGGAENSEVFFKAITDNLYKHGGIVAFVHNQDRMSDQLKKFIKALTLVLGPHLSTSCILITTKMVWDSWEESDEVNYERLATHQEQTEDLLGVKFRKCFGYTTSERKTVGKLVHDLKSELSIGEGVQAGAITTWTEILTLCDEEVTTEKDKKQVLEKEVAQLQDAISQIESSIAEHKKIIHDSKVGMLATCWIPFGNVVSTAVCAALILTKEKQVRDLSAHLVETEKRLETAMYNLNTLNIDALTDKAKEIRSLVG</sequence>
<name>V9DU28_PHYNI</name>
<feature type="domain" description="AIG1-type G" evidence="4">
    <location>
        <begin position="39"/>
        <end position="164"/>
    </location>
</feature>
<dbReference type="PANTHER" id="PTHR10903:SF184">
    <property type="entry name" value="GTP-BINDING PROTEIN A"/>
    <property type="match status" value="1"/>
</dbReference>
<accession>V9DU28</accession>
<keyword evidence="1" id="KW-0547">Nucleotide-binding</keyword>
<dbReference type="Gene3D" id="3.40.50.300">
    <property type="entry name" value="P-loop containing nucleotide triphosphate hydrolases"/>
    <property type="match status" value="1"/>
</dbReference>
<dbReference type="InterPro" id="IPR045058">
    <property type="entry name" value="GIMA/IAN/Toc"/>
</dbReference>
<evidence type="ECO:0000256" key="2">
    <source>
        <dbReference type="ARBA" id="ARBA00023134"/>
    </source>
</evidence>
<dbReference type="SUPFAM" id="SSF52540">
    <property type="entry name" value="P-loop containing nucleoside triphosphate hydrolases"/>
    <property type="match status" value="1"/>
</dbReference>
<evidence type="ECO:0000256" key="1">
    <source>
        <dbReference type="ARBA" id="ARBA00022741"/>
    </source>
</evidence>
<gene>
    <name evidence="5" type="ORF">F443_22712</name>
</gene>
<evidence type="ECO:0000259" key="4">
    <source>
        <dbReference type="Pfam" id="PF04548"/>
    </source>
</evidence>
<dbReference type="InterPro" id="IPR027417">
    <property type="entry name" value="P-loop_NTPase"/>
</dbReference>
<keyword evidence="3" id="KW-0175">Coiled coil</keyword>
<protein>
    <recommendedName>
        <fullName evidence="4">AIG1-type G domain-containing protein</fullName>
    </recommendedName>
</protein>
<dbReference type="Proteomes" id="UP000018721">
    <property type="component" value="Unassembled WGS sequence"/>
</dbReference>
<dbReference type="AlphaFoldDB" id="V9DU28"/>
<keyword evidence="6" id="KW-1185">Reference proteome</keyword>
<dbReference type="Pfam" id="PF04548">
    <property type="entry name" value="AIG1"/>
    <property type="match status" value="1"/>
</dbReference>
<dbReference type="EMBL" id="ANIZ01004382">
    <property type="protein sequence ID" value="ETI30161.1"/>
    <property type="molecule type" value="Genomic_DNA"/>
</dbReference>
<feature type="coiled-coil region" evidence="3">
    <location>
        <begin position="246"/>
        <end position="280"/>
    </location>
</feature>
<reference evidence="5 6" key="1">
    <citation type="submission" date="2013-11" db="EMBL/GenBank/DDBJ databases">
        <title>The Genome Sequence of Phytophthora parasitica P1569.</title>
        <authorList>
            <consortium name="The Broad Institute Genomics Platform"/>
            <person name="Russ C."/>
            <person name="Tyler B."/>
            <person name="Panabieres F."/>
            <person name="Shan W."/>
            <person name="Tripathy S."/>
            <person name="Grunwald N."/>
            <person name="Machado M."/>
            <person name="Johnson C.S."/>
            <person name="Arredondo F."/>
            <person name="Hong C."/>
            <person name="Coffey M."/>
            <person name="Young S.K."/>
            <person name="Zeng Q."/>
            <person name="Gargeya S."/>
            <person name="Fitzgerald M."/>
            <person name="Abouelleil A."/>
            <person name="Alvarado L."/>
            <person name="Chapman S.B."/>
            <person name="Gainer-Dewar J."/>
            <person name="Goldberg J."/>
            <person name="Griggs A."/>
            <person name="Gujja S."/>
            <person name="Hansen M."/>
            <person name="Howarth C."/>
            <person name="Imamovic A."/>
            <person name="Ireland A."/>
            <person name="Larimer J."/>
            <person name="McCowan C."/>
            <person name="Murphy C."/>
            <person name="Pearson M."/>
            <person name="Poon T.W."/>
            <person name="Priest M."/>
            <person name="Roberts A."/>
            <person name="Saif S."/>
            <person name="Shea T."/>
            <person name="Sykes S."/>
            <person name="Wortman J."/>
            <person name="Nusbaum C."/>
            <person name="Birren B."/>
        </authorList>
    </citation>
    <scope>NUCLEOTIDE SEQUENCE [LARGE SCALE GENOMIC DNA]</scope>
    <source>
        <strain evidence="5 6">P1569</strain>
    </source>
</reference>
<dbReference type="GO" id="GO:0005525">
    <property type="term" value="F:GTP binding"/>
    <property type="evidence" value="ECO:0007669"/>
    <property type="project" value="UniProtKB-KW"/>
</dbReference>
<dbReference type="PANTHER" id="PTHR10903">
    <property type="entry name" value="GTPASE, IMAP FAMILY MEMBER-RELATED"/>
    <property type="match status" value="1"/>
</dbReference>
<evidence type="ECO:0000256" key="3">
    <source>
        <dbReference type="SAM" id="Coils"/>
    </source>
</evidence>
<evidence type="ECO:0000313" key="5">
    <source>
        <dbReference type="EMBL" id="ETI30161.1"/>
    </source>
</evidence>
<dbReference type="HOGENOM" id="CLU_777239_0_0_1"/>
<keyword evidence="2" id="KW-0342">GTP-binding</keyword>
<proteinExistence type="predicted"/>
<comment type="caution">
    <text evidence="5">The sequence shown here is derived from an EMBL/GenBank/DDBJ whole genome shotgun (WGS) entry which is preliminary data.</text>
</comment>